<dbReference type="InterPro" id="IPR036864">
    <property type="entry name" value="Zn2-C6_fun-type_DNA-bd_sf"/>
</dbReference>
<keyword evidence="1" id="KW-0539">Nucleus</keyword>
<dbReference type="Pfam" id="PF00172">
    <property type="entry name" value="Zn_clus"/>
    <property type="match status" value="1"/>
</dbReference>
<organism evidence="3 4">
    <name type="scientific">Sclerotinia borealis (strain F-4128)</name>
    <dbReference type="NCBI Taxonomy" id="1432307"/>
    <lineage>
        <taxon>Eukaryota</taxon>
        <taxon>Fungi</taxon>
        <taxon>Dikarya</taxon>
        <taxon>Ascomycota</taxon>
        <taxon>Pezizomycotina</taxon>
        <taxon>Leotiomycetes</taxon>
        <taxon>Helotiales</taxon>
        <taxon>Sclerotiniaceae</taxon>
        <taxon>Sclerotinia</taxon>
    </lineage>
</organism>
<dbReference type="InterPro" id="IPR052400">
    <property type="entry name" value="Zn2-C6_fungal_TF"/>
</dbReference>
<dbReference type="PROSITE" id="PS50048">
    <property type="entry name" value="ZN2_CY6_FUNGAL_2"/>
    <property type="match status" value="1"/>
</dbReference>
<evidence type="ECO:0000256" key="1">
    <source>
        <dbReference type="ARBA" id="ARBA00023242"/>
    </source>
</evidence>
<dbReference type="AlphaFoldDB" id="W9C671"/>
<evidence type="ECO:0000313" key="3">
    <source>
        <dbReference type="EMBL" id="ESZ90389.1"/>
    </source>
</evidence>
<name>W9C671_SCLBF</name>
<dbReference type="GO" id="GO:0000981">
    <property type="term" value="F:DNA-binding transcription factor activity, RNA polymerase II-specific"/>
    <property type="evidence" value="ECO:0007669"/>
    <property type="project" value="InterPro"/>
</dbReference>
<dbReference type="PANTHER" id="PTHR47657:SF7">
    <property type="entry name" value="STEROL REGULATORY ELEMENT-BINDING PROTEIN ECM22"/>
    <property type="match status" value="1"/>
</dbReference>
<dbReference type="SMART" id="SM00066">
    <property type="entry name" value="GAL4"/>
    <property type="match status" value="1"/>
</dbReference>
<accession>W9C671</accession>
<dbReference type="OrthoDB" id="3546279at2759"/>
<feature type="domain" description="Zn(2)-C6 fungal-type" evidence="2">
    <location>
        <begin position="17"/>
        <end position="47"/>
    </location>
</feature>
<dbReference type="CDD" id="cd00067">
    <property type="entry name" value="GAL4"/>
    <property type="match status" value="1"/>
</dbReference>
<dbReference type="EMBL" id="AYSA01000633">
    <property type="protein sequence ID" value="ESZ90389.1"/>
    <property type="molecule type" value="Genomic_DNA"/>
</dbReference>
<dbReference type="Proteomes" id="UP000019487">
    <property type="component" value="Unassembled WGS sequence"/>
</dbReference>
<sequence length="405" mass="45763">MATVFTTKRPHKKSRAGCQTCKTKKIKCDEAKPKCSHCDIRKLSCHYLEKPAKANVTSSRTDPKLNTSLEKRGTHDMPVHAVEISWDFRNSPFPPIATATKVLSMMDVRMMHHYSTYTGQIVALGPEACHVMQVAVPSLAFENEFLMNGMLGLASLHNQHLLPQNEEHKRQTALYRAKALRDYRNAVMTVTKDSKNYEAVLVMALLLVVLASGDRDDKDELTVVNWMGLYTGLRLIVSMKTPDGGFNTTTSVGPLFVRNLNDLLTIPMVPTALTDMLYMDPSDQDFGDLEVYCQTLDALGNLYASLRQDELGEPLYIRIISWPSFTPVEFTDLVKSKRPRALVICAYYMSFIKLVSGLWWLEGLADHDIFAIIKTLGPDWNHILCVPLEILQTQDKQRIVDILLR</sequence>
<dbReference type="InterPro" id="IPR021858">
    <property type="entry name" value="Fun_TF"/>
</dbReference>
<keyword evidence="4" id="KW-1185">Reference proteome</keyword>
<gene>
    <name evidence="3" type="ORF">SBOR_9225</name>
</gene>
<reference evidence="3 4" key="1">
    <citation type="journal article" date="2014" name="Genome Announc.">
        <title>Draft genome sequence of Sclerotinia borealis, a psychrophilic plant pathogenic fungus.</title>
        <authorList>
            <person name="Mardanov A.V."/>
            <person name="Beletsky A.V."/>
            <person name="Kadnikov V.V."/>
            <person name="Ignatov A.N."/>
            <person name="Ravin N.V."/>
        </authorList>
    </citation>
    <scope>NUCLEOTIDE SEQUENCE [LARGE SCALE GENOMIC DNA]</scope>
    <source>
        <strain evidence="4">F-4157</strain>
    </source>
</reference>
<proteinExistence type="predicted"/>
<dbReference type="PROSITE" id="PS00463">
    <property type="entry name" value="ZN2_CY6_FUNGAL_1"/>
    <property type="match status" value="1"/>
</dbReference>
<evidence type="ECO:0000313" key="4">
    <source>
        <dbReference type="Proteomes" id="UP000019487"/>
    </source>
</evidence>
<comment type="caution">
    <text evidence="3">The sequence shown here is derived from an EMBL/GenBank/DDBJ whole genome shotgun (WGS) entry which is preliminary data.</text>
</comment>
<protein>
    <recommendedName>
        <fullName evidence="2">Zn(2)-C6 fungal-type domain-containing protein</fullName>
    </recommendedName>
</protein>
<dbReference type="PANTHER" id="PTHR47657">
    <property type="entry name" value="STEROL REGULATORY ELEMENT-BINDING PROTEIN ECM22"/>
    <property type="match status" value="1"/>
</dbReference>
<evidence type="ECO:0000259" key="2">
    <source>
        <dbReference type="PROSITE" id="PS50048"/>
    </source>
</evidence>
<dbReference type="GO" id="GO:0008270">
    <property type="term" value="F:zinc ion binding"/>
    <property type="evidence" value="ECO:0007669"/>
    <property type="project" value="InterPro"/>
</dbReference>
<dbReference type="HOGENOM" id="CLU_024934_5_2_1"/>
<dbReference type="Gene3D" id="4.10.240.10">
    <property type="entry name" value="Zn(2)-C6 fungal-type DNA-binding domain"/>
    <property type="match status" value="1"/>
</dbReference>
<dbReference type="SUPFAM" id="SSF57701">
    <property type="entry name" value="Zn2/Cys6 DNA-binding domain"/>
    <property type="match status" value="1"/>
</dbReference>
<dbReference type="Pfam" id="PF11951">
    <property type="entry name" value="Fungal_trans_2"/>
    <property type="match status" value="1"/>
</dbReference>
<dbReference type="InterPro" id="IPR001138">
    <property type="entry name" value="Zn2Cys6_DnaBD"/>
</dbReference>